<name>A0A8I0S6Q3_VIBAN</name>
<feature type="non-terminal residue" evidence="2">
    <location>
        <position position="1"/>
    </location>
</feature>
<keyword evidence="1" id="KW-1133">Transmembrane helix</keyword>
<sequence length="97" mass="11097">IAFMLTVGYFYPQENHEDVYTEQVDITPWSMTPAVAVLITLSSVSMYVFLAHNVPTWVMSGYYLLAVGALGYVFWVIFRELIRSPRAKMLKAQKDAQ</sequence>
<organism evidence="2 3">
    <name type="scientific">Vibrio anguillarum</name>
    <name type="common">Listonella anguillarum</name>
    <dbReference type="NCBI Taxonomy" id="55601"/>
    <lineage>
        <taxon>Bacteria</taxon>
        <taxon>Pseudomonadati</taxon>
        <taxon>Pseudomonadota</taxon>
        <taxon>Gammaproteobacteria</taxon>
        <taxon>Vibrionales</taxon>
        <taxon>Vibrionaceae</taxon>
        <taxon>Vibrio</taxon>
    </lineage>
</organism>
<gene>
    <name evidence="2" type="ORF">ERJ77_28900</name>
</gene>
<feature type="transmembrane region" description="Helical" evidence="1">
    <location>
        <begin position="31"/>
        <end position="50"/>
    </location>
</feature>
<evidence type="ECO:0000313" key="2">
    <source>
        <dbReference type="EMBL" id="MBF4438436.1"/>
    </source>
</evidence>
<comment type="caution">
    <text evidence="2">The sequence shown here is derived from an EMBL/GenBank/DDBJ whole genome shotgun (WGS) entry which is preliminary data.</text>
</comment>
<dbReference type="AlphaFoldDB" id="A0A8I0S6Q3"/>
<evidence type="ECO:0000313" key="3">
    <source>
        <dbReference type="Proteomes" id="UP000786185"/>
    </source>
</evidence>
<accession>A0A8I0S6Q3</accession>
<feature type="transmembrane region" description="Helical" evidence="1">
    <location>
        <begin position="62"/>
        <end position="82"/>
    </location>
</feature>
<proteinExistence type="predicted"/>
<reference evidence="2" key="1">
    <citation type="journal article" date="2021" name="PeerJ">
        <title>Analysis of 44 Vibrio anguillarum genomes reveals high genetic diversity.</title>
        <authorList>
            <person name="Hansen M.J."/>
            <person name="Dalsgaard I."/>
        </authorList>
    </citation>
    <scope>NUCLEOTIDE SEQUENCE</scope>
    <source>
        <strain evidence="2">850617-1/1</strain>
    </source>
</reference>
<keyword evidence="1" id="KW-0472">Membrane</keyword>
<protein>
    <submittedName>
        <fullName evidence="2">Solute:sodium symporter family transporter</fullName>
    </submittedName>
</protein>
<dbReference type="EMBL" id="SCLC01002094">
    <property type="protein sequence ID" value="MBF4438436.1"/>
    <property type="molecule type" value="Genomic_DNA"/>
</dbReference>
<dbReference type="Proteomes" id="UP000786185">
    <property type="component" value="Unassembled WGS sequence"/>
</dbReference>
<evidence type="ECO:0000256" key="1">
    <source>
        <dbReference type="SAM" id="Phobius"/>
    </source>
</evidence>
<keyword evidence="1" id="KW-0812">Transmembrane</keyword>